<dbReference type="Pfam" id="PF00026">
    <property type="entry name" value="Asp"/>
    <property type="match status" value="1"/>
</dbReference>
<feature type="compositionally biased region" description="Low complexity" evidence="5">
    <location>
        <begin position="107"/>
        <end position="146"/>
    </location>
</feature>
<dbReference type="PROSITE" id="PS00141">
    <property type="entry name" value="ASP_PROTEASE"/>
    <property type="match status" value="1"/>
</dbReference>
<evidence type="ECO:0000256" key="6">
    <source>
        <dbReference type="SAM" id="SignalP"/>
    </source>
</evidence>
<evidence type="ECO:0000256" key="2">
    <source>
        <dbReference type="ARBA" id="ARBA00022750"/>
    </source>
</evidence>
<evidence type="ECO:0000256" key="1">
    <source>
        <dbReference type="ARBA" id="ARBA00007447"/>
    </source>
</evidence>
<feature type="compositionally biased region" description="Polar residues" evidence="5">
    <location>
        <begin position="199"/>
        <end position="227"/>
    </location>
</feature>
<feature type="region of interest" description="Disordered" evidence="5">
    <location>
        <begin position="69"/>
        <end position="146"/>
    </location>
</feature>
<comment type="caution">
    <text evidence="8">The sequence shown here is derived from an EMBL/GenBank/DDBJ whole genome shotgun (WGS) entry which is preliminary data.</text>
</comment>
<dbReference type="InterPro" id="IPR001461">
    <property type="entry name" value="Aspartic_peptidase_A1"/>
</dbReference>
<dbReference type="PANTHER" id="PTHR47966:SF51">
    <property type="entry name" value="BETA-SITE APP-CLEAVING ENZYME, ISOFORM A-RELATED"/>
    <property type="match status" value="1"/>
</dbReference>
<dbReference type="CDD" id="cd05471">
    <property type="entry name" value="pepsin_like"/>
    <property type="match status" value="1"/>
</dbReference>
<dbReference type="PANTHER" id="PTHR47966">
    <property type="entry name" value="BETA-SITE APP-CLEAVING ENZYME, ISOFORM A-RELATED"/>
    <property type="match status" value="1"/>
</dbReference>
<organism evidence="8 9">
    <name type="scientific">Ganoderma sinense ZZ0214-1</name>
    <dbReference type="NCBI Taxonomy" id="1077348"/>
    <lineage>
        <taxon>Eukaryota</taxon>
        <taxon>Fungi</taxon>
        <taxon>Dikarya</taxon>
        <taxon>Basidiomycota</taxon>
        <taxon>Agaricomycotina</taxon>
        <taxon>Agaricomycetes</taxon>
        <taxon>Polyporales</taxon>
        <taxon>Polyporaceae</taxon>
        <taxon>Ganoderma</taxon>
    </lineage>
</organism>
<accession>A0A2G8RMN9</accession>
<keyword evidence="9" id="KW-1185">Reference proteome</keyword>
<evidence type="ECO:0000256" key="3">
    <source>
        <dbReference type="PIRSR" id="PIRSR601461-1"/>
    </source>
</evidence>
<dbReference type="PRINTS" id="PR00792">
    <property type="entry name" value="PEPSIN"/>
</dbReference>
<feature type="region of interest" description="Disordered" evidence="5">
    <location>
        <begin position="192"/>
        <end position="227"/>
    </location>
</feature>
<keyword evidence="6" id="KW-0732">Signal</keyword>
<dbReference type="AlphaFoldDB" id="A0A2G8RMN9"/>
<evidence type="ECO:0000256" key="5">
    <source>
        <dbReference type="SAM" id="MobiDB-lite"/>
    </source>
</evidence>
<proteinExistence type="inferred from homology"/>
<evidence type="ECO:0000256" key="4">
    <source>
        <dbReference type="RuleBase" id="RU000454"/>
    </source>
</evidence>
<dbReference type="STRING" id="1077348.A0A2G8RMN9"/>
<keyword evidence="4" id="KW-0645">Protease</keyword>
<dbReference type="InterPro" id="IPR021109">
    <property type="entry name" value="Peptidase_aspartic_dom_sf"/>
</dbReference>
<feature type="active site" evidence="3">
    <location>
        <position position="174"/>
    </location>
</feature>
<dbReference type="InterPro" id="IPR034164">
    <property type="entry name" value="Pepsin-like_dom"/>
</dbReference>
<gene>
    <name evidence="8" type="ORF">GSI_15470</name>
</gene>
<reference evidence="8 9" key="1">
    <citation type="journal article" date="2015" name="Sci. Rep.">
        <title>Chromosome-level genome map provides insights into diverse defense mechanisms in the medicinal fungus Ganoderma sinense.</title>
        <authorList>
            <person name="Zhu Y."/>
            <person name="Xu J."/>
            <person name="Sun C."/>
            <person name="Zhou S."/>
            <person name="Xu H."/>
            <person name="Nelson D.R."/>
            <person name="Qian J."/>
            <person name="Song J."/>
            <person name="Luo H."/>
            <person name="Xiang L."/>
            <person name="Li Y."/>
            <person name="Xu Z."/>
            <person name="Ji A."/>
            <person name="Wang L."/>
            <person name="Lu S."/>
            <person name="Hayward A."/>
            <person name="Sun W."/>
            <person name="Li X."/>
            <person name="Schwartz D.C."/>
            <person name="Wang Y."/>
            <person name="Chen S."/>
        </authorList>
    </citation>
    <scope>NUCLEOTIDE SEQUENCE [LARGE SCALE GENOMIC DNA]</scope>
    <source>
        <strain evidence="8 9">ZZ0214-1</strain>
    </source>
</reference>
<dbReference type="EMBL" id="AYKW01000069">
    <property type="protein sequence ID" value="PIL22776.1"/>
    <property type="molecule type" value="Genomic_DNA"/>
</dbReference>
<feature type="signal peptide" evidence="6">
    <location>
        <begin position="1"/>
        <end position="18"/>
    </location>
</feature>
<dbReference type="Proteomes" id="UP000230002">
    <property type="component" value="Unassembled WGS sequence"/>
</dbReference>
<keyword evidence="4" id="KW-0378">Hydrolase</keyword>
<evidence type="ECO:0000259" key="7">
    <source>
        <dbReference type="PROSITE" id="PS51767"/>
    </source>
</evidence>
<dbReference type="GO" id="GO:0004190">
    <property type="term" value="F:aspartic-type endopeptidase activity"/>
    <property type="evidence" value="ECO:0007669"/>
    <property type="project" value="UniProtKB-KW"/>
</dbReference>
<dbReference type="InterPro" id="IPR001969">
    <property type="entry name" value="Aspartic_peptidase_AS"/>
</dbReference>
<comment type="similarity">
    <text evidence="1 4">Belongs to the peptidase A1 family.</text>
</comment>
<feature type="active site" evidence="3">
    <location>
        <position position="353"/>
    </location>
</feature>
<dbReference type="SUPFAM" id="SSF50630">
    <property type="entry name" value="Acid proteases"/>
    <property type="match status" value="1"/>
</dbReference>
<feature type="chain" id="PRO_5013909928" evidence="6">
    <location>
        <begin position="19"/>
        <end position="467"/>
    </location>
</feature>
<feature type="compositionally biased region" description="Low complexity" evidence="5">
    <location>
        <begin position="76"/>
        <end position="90"/>
    </location>
</feature>
<dbReference type="PROSITE" id="PS51767">
    <property type="entry name" value="PEPTIDASE_A1"/>
    <property type="match status" value="1"/>
</dbReference>
<sequence>MFSKATLIALALAHVASANPIMRGTTSISLAKRGGLTNADGTANIGKVISEITRQKNKHRQNLQNIQRNRGHGHHSVGSSGHSSQPGHPSLTATGTLSASGPGIPIATSTARPRGTATGRSRTTATSTDTVVPSSAPSSATVGSVPLTDQDGDLLWTGQLTIGNPPQTFVVDFDTGSSDLWVPSVSCQDCGGQDAYDPSKSSQSQEQDGTFQISYGDGSSSSGQPYSDTVTVGGVTVSGQFLAAVTEESSEFQTDPIDGIMGMGLPALSTLQSTPFFYTAMQQGVVQQNSFAFKLAQSGSELTIGGTNSDSFTGDIETHPLSSSIGYWMIGGGSVTVNGEAVSSVSQIQTIIDSGSTLITAPTDAADAFWQNVDGSSQAEQGLYTFPCNTVPEVAFSWGGQSWSISANDLNLGPLEEGSSDCVGAITGADLGLGDDVWLLGDTFMKNVYTVFNADQGNESVGFAQLA</sequence>
<keyword evidence="2 4" id="KW-0064">Aspartyl protease</keyword>
<name>A0A2G8RMN9_9APHY</name>
<dbReference type="FunFam" id="2.40.70.10:FF:000008">
    <property type="entry name" value="Cathepsin D"/>
    <property type="match status" value="1"/>
</dbReference>
<dbReference type="OrthoDB" id="15189at2759"/>
<dbReference type="InterPro" id="IPR033121">
    <property type="entry name" value="PEPTIDASE_A1"/>
</dbReference>
<dbReference type="GO" id="GO:0006508">
    <property type="term" value="P:proteolysis"/>
    <property type="evidence" value="ECO:0007669"/>
    <property type="project" value="UniProtKB-KW"/>
</dbReference>
<protein>
    <submittedName>
        <fullName evidence="8">Transporter</fullName>
    </submittedName>
</protein>
<feature type="domain" description="Peptidase A1" evidence="7">
    <location>
        <begin position="156"/>
        <end position="464"/>
    </location>
</feature>
<evidence type="ECO:0000313" key="8">
    <source>
        <dbReference type="EMBL" id="PIL22776.1"/>
    </source>
</evidence>
<evidence type="ECO:0000313" key="9">
    <source>
        <dbReference type="Proteomes" id="UP000230002"/>
    </source>
</evidence>
<dbReference type="Gene3D" id="2.40.70.10">
    <property type="entry name" value="Acid Proteases"/>
    <property type="match status" value="2"/>
</dbReference>